<name>A0ABT5LSH1_9GAMM</name>
<dbReference type="RefSeq" id="WP_273575850.1">
    <property type="nucleotide sequence ID" value="NZ_JAQRFN010000011.1"/>
</dbReference>
<evidence type="ECO:0000313" key="2">
    <source>
        <dbReference type="Proteomes" id="UP001220225"/>
    </source>
</evidence>
<dbReference type="EMBL" id="JAQRFN010000011">
    <property type="protein sequence ID" value="MDC9597280.1"/>
    <property type="molecule type" value="Genomic_DNA"/>
</dbReference>
<gene>
    <name evidence="1" type="ORF">PSI14_10560</name>
</gene>
<sequence length="261" mass="30441">MKIEEILRDTVQKTKSTFKGKSYNIEYIDLNVLPEEKRFLYTKEGIERRNIIFDDLHEELLQKKLTNKEIYKHLRKNKDSYLVGNCMLLSIFSFCYLKEKHKNSLRALFYNPTIDYTEFNSLLTLQILCIQAPYSHAFVMVCPPSNTETKPELCMISEPNVFPQNAWICDPWANIICPAIDYDTMWKIKMAKWNLKGKTVHAVNQDFENKADFNESPLSKYSYTAIQMGRKMTTDIITIHPNGKLTIEGENSSNPKICTIL</sequence>
<keyword evidence="2" id="KW-1185">Reference proteome</keyword>
<reference evidence="1 2" key="1">
    <citation type="submission" date="2023-02" db="EMBL/GenBank/DDBJ databases">
        <title>Entomopathogenic bacteria.</title>
        <authorList>
            <person name="Machado R.A."/>
        </authorList>
    </citation>
    <scope>NUCLEOTIDE SEQUENCE [LARGE SCALE GENOMIC DNA]</scope>
    <source>
        <strain evidence="1 2">XENO-2</strain>
    </source>
</reference>
<organism evidence="1 2">
    <name type="scientific">Xenorhabdus anantnagensis</name>
    <dbReference type="NCBI Taxonomy" id="3025875"/>
    <lineage>
        <taxon>Bacteria</taxon>
        <taxon>Pseudomonadati</taxon>
        <taxon>Pseudomonadota</taxon>
        <taxon>Gammaproteobacteria</taxon>
        <taxon>Enterobacterales</taxon>
        <taxon>Morganellaceae</taxon>
        <taxon>Xenorhabdus</taxon>
    </lineage>
</organism>
<evidence type="ECO:0000313" key="1">
    <source>
        <dbReference type="EMBL" id="MDC9597280.1"/>
    </source>
</evidence>
<proteinExistence type="predicted"/>
<protein>
    <submittedName>
        <fullName evidence="1">Uncharacterized protein</fullName>
    </submittedName>
</protein>
<dbReference type="Proteomes" id="UP001220225">
    <property type="component" value="Unassembled WGS sequence"/>
</dbReference>
<comment type="caution">
    <text evidence="1">The sequence shown here is derived from an EMBL/GenBank/DDBJ whole genome shotgun (WGS) entry which is preliminary data.</text>
</comment>
<accession>A0ABT5LSH1</accession>